<dbReference type="PROSITE" id="PS51194">
    <property type="entry name" value="HELICASE_CTER"/>
    <property type="match status" value="1"/>
</dbReference>
<dbReference type="CDD" id="cd18793">
    <property type="entry name" value="SF2_C_SNF"/>
    <property type="match status" value="1"/>
</dbReference>
<dbReference type="CDD" id="cd18008">
    <property type="entry name" value="DEXDc_SHPRH-like"/>
    <property type="match status" value="1"/>
</dbReference>
<dbReference type="PROSITE" id="PS50089">
    <property type="entry name" value="ZF_RING_2"/>
    <property type="match status" value="1"/>
</dbReference>
<dbReference type="Pfam" id="PF00176">
    <property type="entry name" value="SNF2-rel_dom"/>
    <property type="match status" value="1"/>
</dbReference>
<name>A0A250WPE0_9CHLO</name>
<evidence type="ECO:0000259" key="13">
    <source>
        <dbReference type="PROSITE" id="PS51194"/>
    </source>
</evidence>
<gene>
    <name evidence="14" type="ORF">CEUSTIGMA_g161.t1</name>
</gene>
<dbReference type="InterPro" id="IPR000330">
    <property type="entry name" value="SNF2_N"/>
</dbReference>
<dbReference type="OrthoDB" id="568332at2759"/>
<keyword evidence="5" id="KW-0378">Hydrolase</keyword>
<feature type="region of interest" description="Disordered" evidence="10">
    <location>
        <begin position="630"/>
        <end position="657"/>
    </location>
</feature>
<feature type="domain" description="RING-type" evidence="11">
    <location>
        <begin position="1352"/>
        <end position="1390"/>
    </location>
</feature>
<dbReference type="InterPro" id="IPR001650">
    <property type="entry name" value="Helicase_C-like"/>
</dbReference>
<dbReference type="InterPro" id="IPR001841">
    <property type="entry name" value="Znf_RING"/>
</dbReference>
<evidence type="ECO:0000259" key="12">
    <source>
        <dbReference type="PROSITE" id="PS51192"/>
    </source>
</evidence>
<dbReference type="GO" id="GO:0004386">
    <property type="term" value="F:helicase activity"/>
    <property type="evidence" value="ECO:0007669"/>
    <property type="project" value="UniProtKB-KW"/>
</dbReference>
<feature type="compositionally biased region" description="Low complexity" evidence="10">
    <location>
        <begin position="182"/>
        <end position="211"/>
    </location>
</feature>
<dbReference type="Proteomes" id="UP000232323">
    <property type="component" value="Unassembled WGS sequence"/>
</dbReference>
<dbReference type="Pfam" id="PF00271">
    <property type="entry name" value="Helicase_C"/>
    <property type="match status" value="1"/>
</dbReference>
<keyword evidence="15" id="KW-1185">Reference proteome</keyword>
<accession>A0A250WPE0</accession>
<dbReference type="PROSITE" id="PS00518">
    <property type="entry name" value="ZF_RING_1"/>
    <property type="match status" value="1"/>
</dbReference>
<dbReference type="PANTHER" id="PTHR45626:SF38">
    <property type="entry name" value="DEAD-BOX PROTEIN"/>
    <property type="match status" value="1"/>
</dbReference>
<dbReference type="SMART" id="SM00184">
    <property type="entry name" value="RING"/>
    <property type="match status" value="1"/>
</dbReference>
<keyword evidence="3" id="KW-0547">Nucleotide-binding</keyword>
<dbReference type="GO" id="GO:0008094">
    <property type="term" value="F:ATP-dependent activity, acting on DNA"/>
    <property type="evidence" value="ECO:0007669"/>
    <property type="project" value="TreeGrafter"/>
</dbReference>
<dbReference type="GO" id="GO:0016787">
    <property type="term" value="F:hydrolase activity"/>
    <property type="evidence" value="ECO:0007669"/>
    <property type="project" value="UniProtKB-KW"/>
</dbReference>
<evidence type="ECO:0000256" key="10">
    <source>
        <dbReference type="SAM" id="MobiDB-lite"/>
    </source>
</evidence>
<evidence type="ECO:0000256" key="8">
    <source>
        <dbReference type="ARBA" id="ARBA00022840"/>
    </source>
</evidence>
<dbReference type="SUPFAM" id="SSF52540">
    <property type="entry name" value="P-loop containing nucleoside triphosphate hydrolases"/>
    <property type="match status" value="2"/>
</dbReference>
<dbReference type="InterPro" id="IPR027417">
    <property type="entry name" value="P-loop_NTPase"/>
</dbReference>
<dbReference type="Pfam" id="PF13639">
    <property type="entry name" value="zf-RING_2"/>
    <property type="match status" value="1"/>
</dbReference>
<sequence>MSGAQSHADFIVDLTKESNEDDNGDLEILDEDEVAKKRMKFSFQDVASKAECSNLGDEDIVIVGADASKVALRDLPHERQHCKVYDMNPQDSKSNVHYCPLCFCYVCDVEASNCKMWGTGTTGNCHCNARKSNKWDALRRERQLAKTKQASVHSSGLPDIDTNPRPNVQKKLPFAKHPLNPHPLNSHPLNPSSRHASSSASLAGSASLLGANKKTHAAEREKSVSSEKSREGARVWPKELEPLPDPALDHKAMEVGRFSFPVKAVGGKTLSEVKVQLSRTGFYIKRTYNPLNNPELYGRALCLNNLFDLTRPSGFSGGYYEGMPKVLELRVQPDQDAEAEEVLDEMRVRRMKVIDSTGHHKPIIMGIKVHKKANVEACLQMLGKAFQPSISFDNEQLLCMLPHHYPARICPFDEVLDELQHWSYMEGAAIPVVYRVARLTPCKPTCDTDVSCLPTQSTTEVRAQAAAVDTEGNGANKLKKPQSHVVMVRLFVNKKRERQPAHRHLRASSYYSLYDADNDIALHTYDDDDDDDDDVHGIVYGTVFDNAYDDDEGEEDEDNLCYVYHDINRTQSIMSLKSKRSKYREEQYWVEDSGKIALSISLEHTQSGEKSFKAISDSLRTALQPLLRSEASTGAEEGGPSTCNGAASATPLSGSLRSEARAAADAATCSRQAPALASSEGAPQTTSGPFFKLFKDLITHDLTRGIPWSRNGQNLVMATCSDNWKCYTISACWDEREGKCPYDLASLQAPELHTSASKEAVAETIKLIEKERKQQEEKKRLNWFPYEVVAELKSEMLRPYPEQTPKMTEFTASIAVTVDIESTPGDSTDVEGIAKFVVYTWREGALQPGTRSLFQPWDEWGAAVDQRVLSDYGRNGSSGFPLKKTMSVIFKDVPEAMKMQEVLRVITRDASTHSLNLHSINGLLRYLESGERPAAPQPVGLSVSLRNYQLQSVKFMLDAEARPGGFRSLFWAKKVVGSKCYWYSEMFGRMSLEVPTQASGGFLAEEMGLGKTVEVLALILSAPPPLSLVSGIPHMMEPSRLTSRATLVVCAVSLVGQWVVEAKSKSAGSLKILQYHGSSRERDPRKIASDYDLVVTTYQTLGSDYHRDSKVDDFAPLGKIYWYRIVFDEGHMVKSGSAQQSKACVALRADRRWCCTGTPIGTSIEDLLGQFAVIHLSPMSTKLYFDSRIKIAFGAGSNRHRAYGISETGPAALLYTLKECMIRHTKQQVLGGEQVLQLPPKTEEDLPVSLTTTEKALYLRVHSEVQLKWMAFRAAGAATVTRYQLTIMSLLGPLRRIASGGALRPRDLTVPSLDPSHMMSTGSGAGGGQGAVAAIVNALEPNSNLVSPEAECSICLDTMEHPVATPCNHWFCRECIIGWLDSKTNCALCRAPLTGATLRAGVMPGQRVTADSRVGVDGEEGAAAAAAAAVEEEEGPAEMCESKLRALLVELRKMRAADASAKALVFSQYNTTLEWLKTRLTDEGFGFRTINGSMPMKQRTKAIEAFQNDPPTTVFLLSMRSGAVGINLTAASHVFIMEPCLNPALEEQAIGRSWRMGQQRTVVVKRFFTKGSVEEAIMKVVKARRDAGAKVAEAAAANGADEATALAAAQAYLVEQQERGYVRREGLQRAVAAAIAGSIRSDKQALRMSEMEELFAPPKFDVTETIAAETAVAGTSGVGASDGLGTRGPMSAEPSQGAITSAALGDRGRDIVLPAGGSVGPSSKVRGTSELAGNAAGRRLSGRKRKAVNYAQIMQAEGLESSPDAVGGKIPKESRDEEDKGNEEGEWEDSEEGNA</sequence>
<feature type="compositionally biased region" description="Basic and acidic residues" evidence="10">
    <location>
        <begin position="216"/>
        <end position="242"/>
    </location>
</feature>
<evidence type="ECO:0000256" key="6">
    <source>
        <dbReference type="ARBA" id="ARBA00022806"/>
    </source>
</evidence>
<dbReference type="GO" id="GO:0006281">
    <property type="term" value="P:DNA repair"/>
    <property type="evidence" value="ECO:0007669"/>
    <property type="project" value="TreeGrafter"/>
</dbReference>
<feature type="compositionally biased region" description="Acidic residues" evidence="10">
    <location>
        <begin position="1779"/>
        <end position="1795"/>
    </location>
</feature>
<dbReference type="SMART" id="SM00487">
    <property type="entry name" value="DEXDc"/>
    <property type="match status" value="1"/>
</dbReference>
<feature type="compositionally biased region" description="Gly residues" evidence="10">
    <location>
        <begin position="1677"/>
        <end position="1686"/>
    </location>
</feature>
<evidence type="ECO:0000256" key="1">
    <source>
        <dbReference type="ARBA" id="ARBA00008438"/>
    </source>
</evidence>
<keyword evidence="4 9" id="KW-0863">Zinc-finger</keyword>
<feature type="region of interest" description="Disordered" evidence="10">
    <location>
        <begin position="1677"/>
        <end position="1696"/>
    </location>
</feature>
<keyword evidence="8" id="KW-0067">ATP-binding</keyword>
<comment type="similarity">
    <text evidence="1">Belongs to the SNF2/RAD54 helicase family. RAD16 subfamily.</text>
</comment>
<evidence type="ECO:0000256" key="2">
    <source>
        <dbReference type="ARBA" id="ARBA00022723"/>
    </source>
</evidence>
<feature type="domain" description="Helicase C-terminal" evidence="13">
    <location>
        <begin position="1443"/>
        <end position="1607"/>
    </location>
</feature>
<evidence type="ECO:0000256" key="9">
    <source>
        <dbReference type="PROSITE-ProRule" id="PRU00175"/>
    </source>
</evidence>
<keyword evidence="2" id="KW-0479">Metal-binding</keyword>
<evidence type="ECO:0000256" key="4">
    <source>
        <dbReference type="ARBA" id="ARBA00022771"/>
    </source>
</evidence>
<evidence type="ECO:0000256" key="5">
    <source>
        <dbReference type="ARBA" id="ARBA00022801"/>
    </source>
</evidence>
<dbReference type="SUPFAM" id="SSF57850">
    <property type="entry name" value="RING/U-box"/>
    <property type="match status" value="1"/>
</dbReference>
<dbReference type="STRING" id="1157962.A0A250WPE0"/>
<reference evidence="14 15" key="1">
    <citation type="submission" date="2017-08" db="EMBL/GenBank/DDBJ databases">
        <title>Acidophilic green algal genome provides insights into adaptation to an acidic environment.</title>
        <authorList>
            <person name="Hirooka S."/>
            <person name="Hirose Y."/>
            <person name="Kanesaki Y."/>
            <person name="Higuchi S."/>
            <person name="Fujiwara T."/>
            <person name="Onuma R."/>
            <person name="Era A."/>
            <person name="Ohbayashi R."/>
            <person name="Uzuka A."/>
            <person name="Nozaki H."/>
            <person name="Yoshikawa H."/>
            <person name="Miyagishima S.Y."/>
        </authorList>
    </citation>
    <scope>NUCLEOTIDE SEQUENCE [LARGE SCALE GENOMIC DNA]</scope>
    <source>
        <strain evidence="14 15">NIES-2499</strain>
    </source>
</reference>
<dbReference type="InterPro" id="IPR049730">
    <property type="entry name" value="SNF2/RAD54-like_C"/>
</dbReference>
<feature type="domain" description="Helicase ATP-binding" evidence="12">
    <location>
        <begin position="992"/>
        <end position="1177"/>
    </location>
</feature>
<dbReference type="PROSITE" id="PS51192">
    <property type="entry name" value="HELICASE_ATP_BIND_1"/>
    <property type="match status" value="1"/>
</dbReference>
<keyword evidence="7" id="KW-0862">Zinc</keyword>
<protein>
    <recommendedName>
        <fullName evidence="16">RING-type domain-containing protein</fullName>
    </recommendedName>
</protein>
<evidence type="ECO:0000256" key="3">
    <source>
        <dbReference type="ARBA" id="ARBA00022741"/>
    </source>
</evidence>
<dbReference type="GO" id="GO:0005634">
    <property type="term" value="C:nucleus"/>
    <property type="evidence" value="ECO:0007669"/>
    <property type="project" value="TreeGrafter"/>
</dbReference>
<proteinExistence type="inferred from homology"/>
<feature type="region of interest" description="Disordered" evidence="10">
    <location>
        <begin position="142"/>
        <end position="242"/>
    </location>
</feature>
<dbReference type="InterPro" id="IPR017907">
    <property type="entry name" value="Znf_RING_CS"/>
</dbReference>
<feature type="compositionally biased region" description="Polar residues" evidence="10">
    <location>
        <begin position="641"/>
        <end position="653"/>
    </location>
</feature>
<organism evidence="14 15">
    <name type="scientific">Chlamydomonas eustigma</name>
    <dbReference type="NCBI Taxonomy" id="1157962"/>
    <lineage>
        <taxon>Eukaryota</taxon>
        <taxon>Viridiplantae</taxon>
        <taxon>Chlorophyta</taxon>
        <taxon>core chlorophytes</taxon>
        <taxon>Chlorophyceae</taxon>
        <taxon>CS clade</taxon>
        <taxon>Chlamydomonadales</taxon>
        <taxon>Chlamydomonadaceae</taxon>
        <taxon>Chlamydomonas</taxon>
    </lineage>
</organism>
<evidence type="ECO:0000313" key="15">
    <source>
        <dbReference type="Proteomes" id="UP000232323"/>
    </source>
</evidence>
<dbReference type="Gene3D" id="3.30.40.10">
    <property type="entry name" value="Zinc/RING finger domain, C3HC4 (zinc finger)"/>
    <property type="match status" value="1"/>
</dbReference>
<dbReference type="PANTHER" id="PTHR45626">
    <property type="entry name" value="TRANSCRIPTION TERMINATION FACTOR 2-RELATED"/>
    <property type="match status" value="1"/>
</dbReference>
<evidence type="ECO:0000313" key="14">
    <source>
        <dbReference type="EMBL" id="GAX72705.1"/>
    </source>
</evidence>
<dbReference type="InterPro" id="IPR038718">
    <property type="entry name" value="SNF2-like_sf"/>
</dbReference>
<keyword evidence="6" id="KW-0347">Helicase</keyword>
<dbReference type="EMBL" id="BEGY01000001">
    <property type="protein sequence ID" value="GAX72705.1"/>
    <property type="molecule type" value="Genomic_DNA"/>
</dbReference>
<evidence type="ECO:0000256" key="7">
    <source>
        <dbReference type="ARBA" id="ARBA00022833"/>
    </source>
</evidence>
<evidence type="ECO:0000259" key="11">
    <source>
        <dbReference type="PROSITE" id="PS50089"/>
    </source>
</evidence>
<dbReference type="InterPro" id="IPR014001">
    <property type="entry name" value="Helicase_ATP-bd"/>
</dbReference>
<comment type="caution">
    <text evidence="14">The sequence shown here is derived from an EMBL/GenBank/DDBJ whole genome shotgun (WGS) entry which is preliminary data.</text>
</comment>
<dbReference type="GO" id="GO:0008270">
    <property type="term" value="F:zinc ion binding"/>
    <property type="evidence" value="ECO:0007669"/>
    <property type="project" value="UniProtKB-KW"/>
</dbReference>
<dbReference type="SMART" id="SM00490">
    <property type="entry name" value="HELICc"/>
    <property type="match status" value="1"/>
</dbReference>
<dbReference type="Gene3D" id="3.40.50.300">
    <property type="entry name" value="P-loop containing nucleotide triphosphate hydrolases"/>
    <property type="match status" value="1"/>
</dbReference>
<dbReference type="GO" id="GO:0005524">
    <property type="term" value="F:ATP binding"/>
    <property type="evidence" value="ECO:0007669"/>
    <property type="project" value="UniProtKB-KW"/>
</dbReference>
<dbReference type="InterPro" id="IPR013083">
    <property type="entry name" value="Znf_RING/FYVE/PHD"/>
</dbReference>
<dbReference type="InterPro" id="IPR050628">
    <property type="entry name" value="SNF2_RAD54_helicase_TF"/>
</dbReference>
<dbReference type="Gene3D" id="3.40.50.10810">
    <property type="entry name" value="Tandem AAA-ATPase domain"/>
    <property type="match status" value="1"/>
</dbReference>
<feature type="region of interest" description="Disordered" evidence="10">
    <location>
        <begin position="1712"/>
        <end position="1795"/>
    </location>
</feature>
<evidence type="ECO:0008006" key="16">
    <source>
        <dbReference type="Google" id="ProtNLM"/>
    </source>
</evidence>